<dbReference type="VEuPathDB" id="FungiDB:H310_03747"/>
<dbReference type="SUPFAM" id="SSF52540">
    <property type="entry name" value="P-loop containing nucleoside triphosphate hydrolases"/>
    <property type="match status" value="1"/>
</dbReference>
<evidence type="ECO:0000313" key="10">
    <source>
        <dbReference type="EMBL" id="ETW06167.1"/>
    </source>
</evidence>
<dbReference type="Gene3D" id="1.20.1560.10">
    <property type="entry name" value="ABC transporter type 1, transmembrane domain"/>
    <property type="match status" value="1"/>
</dbReference>
<dbReference type="GO" id="GO:0140359">
    <property type="term" value="F:ABC-type transporter activity"/>
    <property type="evidence" value="ECO:0007669"/>
    <property type="project" value="InterPro"/>
</dbReference>
<dbReference type="SMART" id="SM00382">
    <property type="entry name" value="AAA"/>
    <property type="match status" value="1"/>
</dbReference>
<proteinExistence type="predicted"/>
<dbReference type="GO" id="GO:0005524">
    <property type="term" value="F:ATP binding"/>
    <property type="evidence" value="ECO:0007669"/>
    <property type="project" value="UniProtKB-KW"/>
</dbReference>
<dbReference type="OrthoDB" id="6500128at2759"/>
<dbReference type="GO" id="GO:0006879">
    <property type="term" value="P:intracellular iron ion homeostasis"/>
    <property type="evidence" value="ECO:0007669"/>
    <property type="project" value="TreeGrafter"/>
</dbReference>
<dbReference type="InterPro" id="IPR003439">
    <property type="entry name" value="ABC_transporter-like_ATP-bd"/>
</dbReference>
<evidence type="ECO:0000259" key="9">
    <source>
        <dbReference type="PROSITE" id="PS50929"/>
    </source>
</evidence>
<dbReference type="PANTHER" id="PTHR24221:SF402">
    <property type="entry name" value="IRON-SULFUR CLUSTERS TRANSPORTER ABCB7, MITOCHONDRIAL"/>
    <property type="match status" value="1"/>
</dbReference>
<dbReference type="RefSeq" id="XP_008865944.1">
    <property type="nucleotide sequence ID" value="XM_008867722.1"/>
</dbReference>
<sequence>MDRALCQSTTFLTAFLGTLTAYTGFTIVVTQWRTDIRRRMNKLENQASGHVIDSLMNYETVKYFNNEAHEASKYDATIKQYQDASLKTQTSLSFLNAGQNAIFSAGLTGVMYLATQGIADGALTVGDLVLVNGLLFQLSIPLNFIGSVYREVRQSVVDMEAMFALQAVPSSIPPPSFTTSATSVERTPKTITFDNVSFGYRPGQPILNGMSFTVPAGRTIAVVGSSGSGKSTILRLLYRFYDADDGRVLVDGVDIRDVPIDDLRHLIAVVPQDTVLFNDSIAYNIGYGNLNATRDDVVHAAKVAQIHDSIEQFHDGYDTRVGERGLKLSGGEKQRVAIARAMLKDAPILLFDEATSALDSETEHEIVKQFKAIGLHKTTVIIAHRLSTIQDADEIVVLDKGHVIERGTHLDLVDRPGGKYAEMWYRQQHAKKD</sequence>
<keyword evidence="5" id="KW-0067">ATP-binding</keyword>
<evidence type="ECO:0000259" key="8">
    <source>
        <dbReference type="PROSITE" id="PS50893"/>
    </source>
</evidence>
<evidence type="ECO:0000256" key="6">
    <source>
        <dbReference type="ARBA" id="ARBA00022989"/>
    </source>
</evidence>
<dbReference type="SUPFAM" id="SSF90123">
    <property type="entry name" value="ABC transporter transmembrane region"/>
    <property type="match status" value="1"/>
</dbReference>
<keyword evidence="4" id="KW-0547">Nucleotide-binding</keyword>
<keyword evidence="6" id="KW-1133">Transmembrane helix</keyword>
<dbReference type="AlphaFoldDB" id="A0A024UJW7"/>
<dbReference type="PROSITE" id="PS00211">
    <property type="entry name" value="ABC_TRANSPORTER_1"/>
    <property type="match status" value="1"/>
</dbReference>
<dbReference type="GeneID" id="20080797"/>
<organism evidence="10">
    <name type="scientific">Aphanomyces invadans</name>
    <dbReference type="NCBI Taxonomy" id="157072"/>
    <lineage>
        <taxon>Eukaryota</taxon>
        <taxon>Sar</taxon>
        <taxon>Stramenopiles</taxon>
        <taxon>Oomycota</taxon>
        <taxon>Saprolegniomycetes</taxon>
        <taxon>Saprolegniales</taxon>
        <taxon>Verrucalvaceae</taxon>
        <taxon>Aphanomyces</taxon>
    </lineage>
</organism>
<dbReference type="GO" id="GO:0005743">
    <property type="term" value="C:mitochondrial inner membrane"/>
    <property type="evidence" value="ECO:0007669"/>
    <property type="project" value="TreeGrafter"/>
</dbReference>
<keyword evidence="7" id="KW-0472">Membrane</keyword>
<feature type="domain" description="ABC transporter" evidence="8">
    <location>
        <begin position="191"/>
        <end position="425"/>
    </location>
</feature>
<dbReference type="Gene3D" id="3.40.50.300">
    <property type="entry name" value="P-loop containing nucleotide triphosphate hydrolases"/>
    <property type="match status" value="1"/>
</dbReference>
<keyword evidence="2" id="KW-0813">Transport</keyword>
<reference evidence="10" key="1">
    <citation type="submission" date="2013-12" db="EMBL/GenBank/DDBJ databases">
        <title>The Genome Sequence of Aphanomyces invadans NJM9701.</title>
        <authorList>
            <consortium name="The Broad Institute Genomics Platform"/>
            <person name="Russ C."/>
            <person name="Tyler B."/>
            <person name="van West P."/>
            <person name="Dieguez-Uribeondo J."/>
            <person name="Young S.K."/>
            <person name="Zeng Q."/>
            <person name="Gargeya S."/>
            <person name="Fitzgerald M."/>
            <person name="Abouelleil A."/>
            <person name="Alvarado L."/>
            <person name="Chapman S.B."/>
            <person name="Gainer-Dewar J."/>
            <person name="Goldberg J."/>
            <person name="Griggs A."/>
            <person name="Gujja S."/>
            <person name="Hansen M."/>
            <person name="Howarth C."/>
            <person name="Imamovic A."/>
            <person name="Ireland A."/>
            <person name="Larimer J."/>
            <person name="McCowan C."/>
            <person name="Murphy C."/>
            <person name="Pearson M."/>
            <person name="Poon T.W."/>
            <person name="Priest M."/>
            <person name="Roberts A."/>
            <person name="Saif S."/>
            <person name="Shea T."/>
            <person name="Sykes S."/>
            <person name="Wortman J."/>
            <person name="Nusbaum C."/>
            <person name="Birren B."/>
        </authorList>
    </citation>
    <scope>NUCLEOTIDE SEQUENCE [LARGE SCALE GENOMIC DNA]</scope>
    <source>
        <strain evidence="10">NJM9701</strain>
    </source>
</reference>
<dbReference type="FunFam" id="3.40.50.300:FF:000186">
    <property type="entry name" value="ATP-binding cassette sub-family B member 7, mitochondrial"/>
    <property type="match status" value="1"/>
</dbReference>
<dbReference type="PROSITE" id="PS50893">
    <property type="entry name" value="ABC_TRANSPORTER_2"/>
    <property type="match status" value="1"/>
</dbReference>
<dbReference type="InterPro" id="IPR039421">
    <property type="entry name" value="Type_1_exporter"/>
</dbReference>
<evidence type="ECO:0000256" key="7">
    <source>
        <dbReference type="ARBA" id="ARBA00023136"/>
    </source>
</evidence>
<feature type="domain" description="ABC transmembrane type-1" evidence="9">
    <location>
        <begin position="14"/>
        <end position="154"/>
    </location>
</feature>
<dbReference type="CDD" id="cd18582">
    <property type="entry name" value="ABC_6TM_ATM1_ABCB7"/>
    <property type="match status" value="1"/>
</dbReference>
<evidence type="ECO:0000256" key="4">
    <source>
        <dbReference type="ARBA" id="ARBA00022741"/>
    </source>
</evidence>
<dbReference type="EMBL" id="KI913956">
    <property type="protein sequence ID" value="ETW06167.1"/>
    <property type="molecule type" value="Genomic_DNA"/>
</dbReference>
<evidence type="ECO:0000256" key="2">
    <source>
        <dbReference type="ARBA" id="ARBA00022448"/>
    </source>
</evidence>
<dbReference type="GO" id="GO:0016887">
    <property type="term" value="F:ATP hydrolysis activity"/>
    <property type="evidence" value="ECO:0007669"/>
    <property type="project" value="InterPro"/>
</dbReference>
<dbReference type="InterPro" id="IPR027417">
    <property type="entry name" value="P-loop_NTPase"/>
</dbReference>
<evidence type="ECO:0000256" key="5">
    <source>
        <dbReference type="ARBA" id="ARBA00022840"/>
    </source>
</evidence>
<evidence type="ECO:0000256" key="1">
    <source>
        <dbReference type="ARBA" id="ARBA00004225"/>
    </source>
</evidence>
<keyword evidence="3" id="KW-0812">Transmembrane</keyword>
<dbReference type="Pfam" id="PF00664">
    <property type="entry name" value="ABC_membrane"/>
    <property type="match status" value="1"/>
</dbReference>
<protein>
    <submittedName>
        <fullName evidence="10">Uncharacterized protein</fullName>
    </submittedName>
</protein>
<dbReference type="Pfam" id="PF00005">
    <property type="entry name" value="ABC_tran"/>
    <property type="match status" value="1"/>
</dbReference>
<dbReference type="PROSITE" id="PS50929">
    <property type="entry name" value="ABC_TM1F"/>
    <property type="match status" value="1"/>
</dbReference>
<gene>
    <name evidence="10" type="ORF">H310_03747</name>
</gene>
<dbReference type="InterPro" id="IPR003593">
    <property type="entry name" value="AAA+_ATPase"/>
</dbReference>
<dbReference type="InterPro" id="IPR036640">
    <property type="entry name" value="ABC1_TM_sf"/>
</dbReference>
<comment type="subcellular location">
    <subcellularLocation>
        <location evidence="1">Mitochondrion membrane</location>
        <topology evidence="1">Multi-pass membrane protein</topology>
    </subcellularLocation>
</comment>
<accession>A0A024UJW7</accession>
<dbReference type="InterPro" id="IPR011527">
    <property type="entry name" value="ABC1_TM_dom"/>
</dbReference>
<name>A0A024UJW7_9STRA</name>
<evidence type="ECO:0000256" key="3">
    <source>
        <dbReference type="ARBA" id="ARBA00022692"/>
    </source>
</evidence>
<dbReference type="PANTHER" id="PTHR24221">
    <property type="entry name" value="ATP-BINDING CASSETTE SUB-FAMILY B"/>
    <property type="match status" value="1"/>
</dbReference>
<dbReference type="InterPro" id="IPR017871">
    <property type="entry name" value="ABC_transporter-like_CS"/>
</dbReference>